<evidence type="ECO:0000313" key="2">
    <source>
        <dbReference type="EMBL" id="SFL05238.1"/>
    </source>
</evidence>
<dbReference type="Proteomes" id="UP000199111">
    <property type="component" value="Unassembled WGS sequence"/>
</dbReference>
<dbReference type="EMBL" id="FOQY01000050">
    <property type="protein sequence ID" value="SFL05238.1"/>
    <property type="molecule type" value="Genomic_DNA"/>
</dbReference>
<organism evidence="2 3">
    <name type="scientific">Streptosporangium canum</name>
    <dbReference type="NCBI Taxonomy" id="324952"/>
    <lineage>
        <taxon>Bacteria</taxon>
        <taxon>Bacillati</taxon>
        <taxon>Actinomycetota</taxon>
        <taxon>Actinomycetes</taxon>
        <taxon>Streptosporangiales</taxon>
        <taxon>Streptosporangiaceae</taxon>
        <taxon>Streptosporangium</taxon>
    </lineage>
</organism>
<feature type="transmembrane region" description="Helical" evidence="1">
    <location>
        <begin position="12"/>
        <end position="37"/>
    </location>
</feature>
<keyword evidence="1" id="KW-0472">Membrane</keyword>
<feature type="transmembrane region" description="Helical" evidence="1">
    <location>
        <begin position="49"/>
        <end position="69"/>
    </location>
</feature>
<sequence>MGRLREAAKEFAFTMVLGLVGFGVIFGISALFDLPWLVDVLGGHSLPPFIGLLFLLTLLGLVAFVVWLVRKIGKRQRQPAE</sequence>
<proteinExistence type="predicted"/>
<evidence type="ECO:0000256" key="1">
    <source>
        <dbReference type="SAM" id="Phobius"/>
    </source>
</evidence>
<reference evidence="3" key="1">
    <citation type="submission" date="2016-10" db="EMBL/GenBank/DDBJ databases">
        <authorList>
            <person name="Varghese N."/>
            <person name="Submissions S."/>
        </authorList>
    </citation>
    <scope>NUCLEOTIDE SEQUENCE [LARGE SCALE GENOMIC DNA]</scope>
    <source>
        <strain evidence="3">CGMCC 4.2126</strain>
    </source>
</reference>
<accession>A0A1I4EHJ3</accession>
<gene>
    <name evidence="2" type="ORF">SAMN05216275_15023</name>
</gene>
<keyword evidence="1" id="KW-1133">Transmembrane helix</keyword>
<name>A0A1I4EHJ3_9ACTN</name>
<protein>
    <submittedName>
        <fullName evidence="2">Uncharacterized protein</fullName>
    </submittedName>
</protein>
<evidence type="ECO:0000313" key="3">
    <source>
        <dbReference type="Proteomes" id="UP000199111"/>
    </source>
</evidence>
<dbReference type="GeneID" id="96303389"/>
<keyword evidence="3" id="KW-1185">Reference proteome</keyword>
<keyword evidence="1" id="KW-0812">Transmembrane</keyword>
<dbReference type="RefSeq" id="WP_093891900.1">
    <property type="nucleotide sequence ID" value="NZ_FOQY01000050.1"/>
</dbReference>
<dbReference type="AlphaFoldDB" id="A0A1I4EHJ3"/>